<dbReference type="InterPro" id="IPR012340">
    <property type="entry name" value="NA-bd_OB-fold"/>
</dbReference>
<reference evidence="2" key="1">
    <citation type="submission" date="2020-05" db="EMBL/GenBank/DDBJ databases">
        <authorList>
            <person name="Chiriac C."/>
            <person name="Salcher M."/>
            <person name="Ghai R."/>
            <person name="Kavagutti S V."/>
        </authorList>
    </citation>
    <scope>NUCLEOTIDE SEQUENCE</scope>
</reference>
<dbReference type="SUPFAM" id="SSF50249">
    <property type="entry name" value="Nucleic acid-binding proteins"/>
    <property type="match status" value="1"/>
</dbReference>
<accession>A0A6J5SWR9</accession>
<dbReference type="Pfam" id="PF10991">
    <property type="entry name" value="Enc34_ssDNA-bd"/>
    <property type="match status" value="1"/>
</dbReference>
<dbReference type="EMBL" id="LR796967">
    <property type="protein sequence ID" value="CAB4178509.1"/>
    <property type="molecule type" value="Genomic_DNA"/>
</dbReference>
<evidence type="ECO:0000313" key="2">
    <source>
        <dbReference type="EMBL" id="CAB4219699.1"/>
    </source>
</evidence>
<dbReference type="Gene3D" id="2.40.50.140">
    <property type="entry name" value="Nucleic acid-binding proteins"/>
    <property type="match status" value="1"/>
</dbReference>
<name>A0A6J5SWR9_9CAUD</name>
<evidence type="ECO:0000313" key="1">
    <source>
        <dbReference type="EMBL" id="CAB4178509.1"/>
    </source>
</evidence>
<sequence length="273" mass="30089">MVAIAAEQNFNPFNHSNRFNRFNRQKRETPMAATDKPEMVYGNKTWTPQGILSYPKVFKPEINTYKNNRLFYSCNLLLPKGEPFGELVKEMERVAVLAFGESRRKSSAHTNCPIRDGDKLCDKEGELKTNHPEAGHWVIGASTSEDRRPMVVDRNGRPITDQAAIYGGAIGMLLVVPASYQVGKSFGITLFLSAVMKLADGEAFGGNTGFNVLTDLPASVEVAAHLKGRATMRAAQPEPQRQTAAAFDQSDADAMMLRALNASPVESYDDVPY</sequence>
<dbReference type="EMBL" id="LR797485">
    <property type="protein sequence ID" value="CAB4219699.1"/>
    <property type="molecule type" value="Genomic_DNA"/>
</dbReference>
<dbReference type="InterPro" id="IPR022595">
    <property type="entry name" value="Enc34_ssDNA-bd"/>
</dbReference>
<proteinExistence type="predicted"/>
<gene>
    <name evidence="1" type="ORF">UFOVP1021_53</name>
    <name evidence="2" type="ORF">UFOVP1622_17</name>
</gene>
<protein>
    <submittedName>
        <fullName evidence="2">Uncharacterized protein</fullName>
    </submittedName>
</protein>
<organism evidence="2">
    <name type="scientific">uncultured Caudovirales phage</name>
    <dbReference type="NCBI Taxonomy" id="2100421"/>
    <lineage>
        <taxon>Viruses</taxon>
        <taxon>Duplodnaviria</taxon>
        <taxon>Heunggongvirae</taxon>
        <taxon>Uroviricota</taxon>
        <taxon>Caudoviricetes</taxon>
        <taxon>Peduoviridae</taxon>
        <taxon>Maltschvirus</taxon>
        <taxon>Maltschvirus maltsch</taxon>
    </lineage>
</organism>